<dbReference type="PhylomeDB" id="B3S743"/>
<dbReference type="OrthoDB" id="5945655at2759"/>
<dbReference type="InParanoid" id="B3S743"/>
<dbReference type="PANTHER" id="PTHR12027">
    <property type="entry name" value="WNT RELATED"/>
    <property type="match status" value="1"/>
</dbReference>
<dbReference type="CTD" id="6757230"/>
<keyword evidence="6 9" id="KW-0879">Wnt signaling pathway</keyword>
<accession>B3S743</accession>
<dbReference type="RefSeq" id="XP_002116107.1">
    <property type="nucleotide sequence ID" value="XM_002116071.1"/>
</dbReference>
<dbReference type="FunCoup" id="B3S743">
    <property type="interactions" value="637"/>
</dbReference>
<dbReference type="PANTHER" id="PTHR12027:SF91">
    <property type="entry name" value="PROTO-ONCOGENE WNT-1"/>
    <property type="match status" value="1"/>
</dbReference>
<keyword evidence="3 9" id="KW-0217">Developmental protein</keyword>
<evidence type="ECO:0000256" key="6">
    <source>
        <dbReference type="ARBA" id="ARBA00022687"/>
    </source>
</evidence>
<keyword evidence="7" id="KW-1015">Disulfide bond</keyword>
<dbReference type="AlphaFoldDB" id="B3S743"/>
<dbReference type="GO" id="GO:0045165">
    <property type="term" value="P:cell fate commitment"/>
    <property type="evidence" value="ECO:0000318"/>
    <property type="project" value="GO_Central"/>
</dbReference>
<keyword evidence="5" id="KW-0272">Extracellular matrix</keyword>
<sequence>ICYTILGRQNPKFLEFCQDHPGVVASVLSGASLATSTCKNQLRYDMWGCYGVNDKITHVIVFSNRETAYLYALASAAIAHTLYRDCSKGKIKECLCDSHQSLRKTGEECLSNADWSLKMTRTFTDLFEFKSKSPNARTLMNLHNSQIGRKITAKHIKKMCKCHGTSTACTYNTCWNILVSFEDIGQDLLNLYRNAAYITKSNKDHTQLKSKLRSKSLSKKLVYLQTSVNYCLSNHKKSGPGTRGRECKMSVPTSDPGHCNNLCCGRGLITNLTITNNNCKCTYTWCCQMVCEKCLITRYKYYCK</sequence>
<dbReference type="Pfam" id="PF00110">
    <property type="entry name" value="wnt"/>
    <property type="match status" value="1"/>
</dbReference>
<dbReference type="PRINTS" id="PR01349">
    <property type="entry name" value="WNTPROTEIN"/>
</dbReference>
<dbReference type="OMA" id="KTRRWIL"/>
<evidence type="ECO:0000256" key="8">
    <source>
        <dbReference type="ARBA" id="ARBA00023288"/>
    </source>
</evidence>
<feature type="non-terminal residue" evidence="10">
    <location>
        <position position="1"/>
    </location>
</feature>
<organism evidence="10 11">
    <name type="scientific">Trichoplax adhaerens</name>
    <name type="common">Trichoplax reptans</name>
    <dbReference type="NCBI Taxonomy" id="10228"/>
    <lineage>
        <taxon>Eukaryota</taxon>
        <taxon>Metazoa</taxon>
        <taxon>Placozoa</taxon>
        <taxon>Uniplacotomia</taxon>
        <taxon>Trichoplacea</taxon>
        <taxon>Trichoplacidae</taxon>
        <taxon>Trichoplax</taxon>
    </lineage>
</organism>
<dbReference type="CDD" id="cd13113">
    <property type="entry name" value="Wnt"/>
    <property type="match status" value="1"/>
</dbReference>
<dbReference type="STRING" id="10228.B3S743"/>
<evidence type="ECO:0000256" key="4">
    <source>
        <dbReference type="ARBA" id="ARBA00022525"/>
    </source>
</evidence>
<proteinExistence type="inferred from homology"/>
<evidence type="ECO:0000256" key="3">
    <source>
        <dbReference type="ARBA" id="ARBA00022473"/>
    </source>
</evidence>
<dbReference type="EMBL" id="DS985253">
    <property type="protein sequence ID" value="EDV21507.1"/>
    <property type="molecule type" value="Genomic_DNA"/>
</dbReference>
<evidence type="ECO:0000256" key="2">
    <source>
        <dbReference type="ARBA" id="ARBA00005683"/>
    </source>
</evidence>
<dbReference type="GO" id="GO:0060070">
    <property type="term" value="P:canonical Wnt signaling pathway"/>
    <property type="evidence" value="ECO:0000318"/>
    <property type="project" value="GO_Central"/>
</dbReference>
<dbReference type="InterPro" id="IPR043158">
    <property type="entry name" value="Wnt_C"/>
</dbReference>
<comment type="subcellular location">
    <subcellularLocation>
        <location evidence="1 9">Secreted</location>
        <location evidence="1 9">Extracellular space</location>
        <location evidence="1 9">Extracellular matrix</location>
    </subcellularLocation>
</comment>
<evidence type="ECO:0000256" key="9">
    <source>
        <dbReference type="RuleBase" id="RU003500"/>
    </source>
</evidence>
<keyword evidence="4" id="KW-0964">Secreted</keyword>
<dbReference type="GO" id="GO:0030182">
    <property type="term" value="P:neuron differentiation"/>
    <property type="evidence" value="ECO:0000318"/>
    <property type="project" value="GO_Central"/>
</dbReference>
<evidence type="ECO:0000256" key="5">
    <source>
        <dbReference type="ARBA" id="ARBA00022530"/>
    </source>
</evidence>
<evidence type="ECO:0000256" key="1">
    <source>
        <dbReference type="ARBA" id="ARBA00004498"/>
    </source>
</evidence>
<dbReference type="Gene3D" id="3.30.2460.20">
    <property type="match status" value="1"/>
</dbReference>
<reference evidence="10 11" key="1">
    <citation type="journal article" date="2008" name="Nature">
        <title>The Trichoplax genome and the nature of placozoans.</title>
        <authorList>
            <person name="Srivastava M."/>
            <person name="Begovic E."/>
            <person name="Chapman J."/>
            <person name="Putnam N.H."/>
            <person name="Hellsten U."/>
            <person name="Kawashima T."/>
            <person name="Kuo A."/>
            <person name="Mitros T."/>
            <person name="Salamov A."/>
            <person name="Carpenter M.L."/>
            <person name="Signorovitch A.Y."/>
            <person name="Moreno M.A."/>
            <person name="Kamm K."/>
            <person name="Grimwood J."/>
            <person name="Schmutz J."/>
            <person name="Shapiro H."/>
            <person name="Grigoriev I.V."/>
            <person name="Buss L.W."/>
            <person name="Schierwater B."/>
            <person name="Dellaporta S.L."/>
            <person name="Rokhsar D.S."/>
        </authorList>
    </citation>
    <scope>NUCLEOTIDE SEQUENCE [LARGE SCALE GENOMIC DNA]</scope>
    <source>
        <strain evidence="10 11">Grell-BS-1999</strain>
    </source>
</reference>
<comment type="similarity">
    <text evidence="2 9">Belongs to the Wnt family.</text>
</comment>
<name>B3S743_TRIAD</name>
<dbReference type="InterPro" id="IPR005817">
    <property type="entry name" value="Wnt"/>
</dbReference>
<gene>
    <name evidence="10" type="ORF">TRIADDRAFT_30370</name>
</gene>
<evidence type="ECO:0000256" key="7">
    <source>
        <dbReference type="ARBA" id="ARBA00023157"/>
    </source>
</evidence>
<dbReference type="GO" id="GO:0005615">
    <property type="term" value="C:extracellular space"/>
    <property type="evidence" value="ECO:0000318"/>
    <property type="project" value="GO_Central"/>
</dbReference>
<keyword evidence="11" id="KW-1185">Reference proteome</keyword>
<dbReference type="HOGENOM" id="CLU_033039_1_0_1"/>
<dbReference type="GO" id="GO:0005125">
    <property type="term" value="F:cytokine activity"/>
    <property type="evidence" value="ECO:0000318"/>
    <property type="project" value="GO_Central"/>
</dbReference>
<dbReference type="KEGG" id="tad:TRIADDRAFT_30370"/>
<dbReference type="GeneID" id="6757230"/>
<comment type="function">
    <text evidence="9">Ligand for members of the frizzled family of seven transmembrane receptors.</text>
</comment>
<keyword evidence="8" id="KW-0449">Lipoprotein</keyword>
<evidence type="ECO:0000313" key="11">
    <source>
        <dbReference type="Proteomes" id="UP000009022"/>
    </source>
</evidence>
<dbReference type="eggNOG" id="KOG3913">
    <property type="taxonomic scope" value="Eukaryota"/>
</dbReference>
<evidence type="ECO:0000313" key="10">
    <source>
        <dbReference type="EMBL" id="EDV21507.1"/>
    </source>
</evidence>
<dbReference type="Proteomes" id="UP000009022">
    <property type="component" value="Unassembled WGS sequence"/>
</dbReference>
<dbReference type="GO" id="GO:0005109">
    <property type="term" value="F:frizzled binding"/>
    <property type="evidence" value="ECO:0000318"/>
    <property type="project" value="GO_Central"/>
</dbReference>
<protein>
    <recommendedName>
        <fullName evidence="9">Protein Wnt</fullName>
    </recommendedName>
</protein>
<dbReference type="SMART" id="SM00097">
    <property type="entry name" value="WNT1"/>
    <property type="match status" value="1"/>
</dbReference>